<dbReference type="PANTHER" id="PTHR23163">
    <property type="entry name" value="RING FINGER PROTEIN-RELATED"/>
    <property type="match status" value="1"/>
</dbReference>
<keyword evidence="8 14" id="KW-0833">Ubl conjugation pathway</keyword>
<dbReference type="PROSITE" id="PS00518">
    <property type="entry name" value="ZF_RING_1"/>
    <property type="match status" value="1"/>
</dbReference>
<evidence type="ECO:0000256" key="9">
    <source>
        <dbReference type="ARBA" id="ARBA00022833"/>
    </source>
</evidence>
<dbReference type="Pfam" id="PF00097">
    <property type="entry name" value="zf-C3HC4"/>
    <property type="match status" value="1"/>
</dbReference>
<evidence type="ECO:0000256" key="2">
    <source>
        <dbReference type="ARBA" id="ARBA00004123"/>
    </source>
</evidence>
<feature type="region of interest" description="Disordered" evidence="15">
    <location>
        <begin position="1"/>
        <end position="23"/>
    </location>
</feature>
<feature type="region of interest" description="Disordered" evidence="15">
    <location>
        <begin position="176"/>
        <end position="325"/>
    </location>
</feature>
<dbReference type="GO" id="GO:0008270">
    <property type="term" value="F:zinc ion binding"/>
    <property type="evidence" value="ECO:0007669"/>
    <property type="project" value="UniProtKB-KW"/>
</dbReference>
<comment type="similarity">
    <text evidence="4 14">Belongs to the BRE1 family.</text>
</comment>
<protein>
    <recommendedName>
        <fullName evidence="14">E3 ubiquitin protein ligase</fullName>
        <ecNumber evidence="14">2.3.2.27</ecNumber>
    </recommendedName>
</protein>
<accession>A0A7R9BN99</accession>
<evidence type="ECO:0000256" key="4">
    <source>
        <dbReference type="ARBA" id="ARBA00005555"/>
    </source>
</evidence>
<dbReference type="Pfam" id="PF26052">
    <property type="entry name" value="BRE1B"/>
    <property type="match status" value="1"/>
</dbReference>
<dbReference type="InterPro" id="IPR058643">
    <property type="entry name" value="BRE1-like_CC"/>
</dbReference>
<feature type="compositionally biased region" description="Basic residues" evidence="15">
    <location>
        <begin position="274"/>
        <end position="285"/>
    </location>
</feature>
<feature type="compositionally biased region" description="Basic and acidic residues" evidence="15">
    <location>
        <begin position="631"/>
        <end position="683"/>
    </location>
</feature>
<proteinExistence type="inferred from homology"/>
<feature type="compositionally biased region" description="Acidic residues" evidence="15">
    <location>
        <begin position="237"/>
        <end position="252"/>
    </location>
</feature>
<keyword evidence="6 14" id="KW-0479">Metal-binding</keyword>
<dbReference type="OrthoDB" id="10266039at2759"/>
<dbReference type="GO" id="GO:0005634">
    <property type="term" value="C:nucleus"/>
    <property type="evidence" value="ECO:0007669"/>
    <property type="project" value="UniProtKB-SubCell"/>
</dbReference>
<dbReference type="EMBL" id="CAJPEX010000804">
    <property type="protein sequence ID" value="CAG0917281.1"/>
    <property type="molecule type" value="Genomic_DNA"/>
</dbReference>
<keyword evidence="5 14" id="KW-0808">Transferase</keyword>
<dbReference type="PANTHER" id="PTHR23163:SF0">
    <property type="entry name" value="E3 UBIQUITIN-PROTEIN LIGASE BRE1"/>
    <property type="match status" value="1"/>
</dbReference>
<dbReference type="GO" id="GO:0016567">
    <property type="term" value="P:protein ubiquitination"/>
    <property type="evidence" value="ECO:0007669"/>
    <property type="project" value="UniProtKB-UniRule"/>
</dbReference>
<feature type="compositionally biased region" description="Polar residues" evidence="15">
    <location>
        <begin position="430"/>
        <end position="444"/>
    </location>
</feature>
<comment type="pathway">
    <text evidence="3 14">Protein modification; protein ubiquitination.</text>
</comment>
<evidence type="ECO:0000313" key="17">
    <source>
        <dbReference type="EMBL" id="CAD7277129.1"/>
    </source>
</evidence>
<dbReference type="InterPro" id="IPR058642">
    <property type="entry name" value="BRE1A/B-like_dom"/>
</dbReference>
<gene>
    <name evidence="17" type="ORF">NMOB1V02_LOCUS4870</name>
</gene>
<feature type="region of interest" description="Disordered" evidence="15">
    <location>
        <begin position="421"/>
        <end position="444"/>
    </location>
</feature>
<comment type="catalytic activity">
    <reaction evidence="1 14">
        <text>S-ubiquitinyl-[E2 ubiquitin-conjugating enzyme]-L-cysteine + [acceptor protein]-L-lysine = [E2 ubiquitin-conjugating enzyme]-L-cysteine + N(6)-ubiquitinyl-[acceptor protein]-L-lysine.</text>
        <dbReference type="EC" id="2.3.2.27"/>
    </reaction>
</comment>
<dbReference type="InterPro" id="IPR013083">
    <property type="entry name" value="Znf_RING/FYVE/PHD"/>
</dbReference>
<keyword evidence="10 14" id="KW-0156">Chromatin regulator</keyword>
<dbReference type="GO" id="GO:0033503">
    <property type="term" value="C:HULC complex"/>
    <property type="evidence" value="ECO:0007669"/>
    <property type="project" value="TreeGrafter"/>
</dbReference>
<dbReference type="SUPFAM" id="SSF57850">
    <property type="entry name" value="RING/U-box"/>
    <property type="match status" value="1"/>
</dbReference>
<evidence type="ECO:0000256" key="12">
    <source>
        <dbReference type="ARBA" id="ARBA00023242"/>
    </source>
</evidence>
<dbReference type="GO" id="GO:0061630">
    <property type="term" value="F:ubiquitin protein ligase activity"/>
    <property type="evidence" value="ECO:0007669"/>
    <property type="project" value="UniProtKB-EC"/>
</dbReference>
<dbReference type="InterPro" id="IPR017907">
    <property type="entry name" value="Znf_RING_CS"/>
</dbReference>
<keyword evidence="7 13" id="KW-0863">Zinc-finger</keyword>
<dbReference type="GO" id="GO:0006325">
    <property type="term" value="P:chromatin organization"/>
    <property type="evidence" value="ECO:0007669"/>
    <property type="project" value="UniProtKB-KW"/>
</dbReference>
<keyword evidence="9 14" id="KW-0862">Zinc</keyword>
<dbReference type="AlphaFoldDB" id="A0A7R9BN99"/>
<keyword evidence="11 14" id="KW-0175">Coiled coil</keyword>
<reference evidence="17" key="1">
    <citation type="submission" date="2020-11" db="EMBL/GenBank/DDBJ databases">
        <authorList>
            <person name="Tran Van P."/>
        </authorList>
    </citation>
    <scope>NUCLEOTIDE SEQUENCE</scope>
</reference>
<dbReference type="SMART" id="SM00184">
    <property type="entry name" value="RING"/>
    <property type="match status" value="1"/>
</dbReference>
<dbReference type="InterPro" id="IPR018957">
    <property type="entry name" value="Znf_C3HC4_RING-type"/>
</dbReference>
<evidence type="ECO:0000259" key="16">
    <source>
        <dbReference type="PROSITE" id="PS50089"/>
    </source>
</evidence>
<dbReference type="EC" id="2.3.2.27" evidence="14"/>
<feature type="compositionally biased region" description="Basic and acidic residues" evidence="15">
    <location>
        <begin position="263"/>
        <end position="273"/>
    </location>
</feature>
<feature type="region of interest" description="Disordered" evidence="15">
    <location>
        <begin position="631"/>
        <end position="748"/>
    </location>
</feature>
<feature type="compositionally biased region" description="Basic and acidic residues" evidence="15">
    <location>
        <begin position="298"/>
        <end position="316"/>
    </location>
</feature>
<keyword evidence="12 14" id="KW-0539">Nucleus</keyword>
<feature type="compositionally biased region" description="Basic and acidic residues" evidence="15">
    <location>
        <begin position="732"/>
        <end position="748"/>
    </location>
</feature>
<evidence type="ECO:0000256" key="3">
    <source>
        <dbReference type="ARBA" id="ARBA00004906"/>
    </source>
</evidence>
<dbReference type="InterPro" id="IPR013956">
    <property type="entry name" value="E3_ubiquit_lig_Bre1"/>
</dbReference>
<evidence type="ECO:0000256" key="14">
    <source>
        <dbReference type="RuleBase" id="RU365038"/>
    </source>
</evidence>
<evidence type="ECO:0000256" key="5">
    <source>
        <dbReference type="ARBA" id="ARBA00022679"/>
    </source>
</evidence>
<name>A0A7R9BN99_9CRUS</name>
<evidence type="ECO:0000256" key="7">
    <source>
        <dbReference type="ARBA" id="ARBA00022771"/>
    </source>
</evidence>
<dbReference type="InterPro" id="IPR001841">
    <property type="entry name" value="Znf_RING"/>
</dbReference>
<keyword evidence="18" id="KW-1185">Reference proteome</keyword>
<dbReference type="Gene3D" id="3.30.40.10">
    <property type="entry name" value="Zinc/RING finger domain, C3HC4 (zinc finger)"/>
    <property type="match status" value="1"/>
</dbReference>
<evidence type="ECO:0000256" key="1">
    <source>
        <dbReference type="ARBA" id="ARBA00000900"/>
    </source>
</evidence>
<evidence type="ECO:0000256" key="6">
    <source>
        <dbReference type="ARBA" id="ARBA00022723"/>
    </source>
</evidence>
<dbReference type="PROSITE" id="PS50089">
    <property type="entry name" value="ZF_RING_2"/>
    <property type="match status" value="1"/>
</dbReference>
<feature type="compositionally biased region" description="Acidic residues" evidence="15">
    <location>
        <begin position="184"/>
        <end position="197"/>
    </location>
</feature>
<feature type="domain" description="RING-type" evidence="16">
    <location>
        <begin position="1033"/>
        <end position="1072"/>
    </location>
</feature>
<evidence type="ECO:0000256" key="15">
    <source>
        <dbReference type="SAM" id="MobiDB-lite"/>
    </source>
</evidence>
<dbReference type="Pfam" id="PF26095">
    <property type="entry name" value="CC_Bre1"/>
    <property type="match status" value="1"/>
</dbReference>
<evidence type="ECO:0000256" key="8">
    <source>
        <dbReference type="ARBA" id="ARBA00022786"/>
    </source>
</evidence>
<sequence>MSKRAAEDGDPGGSSFPSPVPAAKYQKIQFQPLNLGPISTLEEMDNKTLRFQNKKLAQKLEQRQRSEAVLRQRIEQLEKRQTQDDALLNVVNRYWNQLNEDIRILLQRFDSEATDDAEEDKGPAGSFLTQLATWDCQELEKKLAQRVQTSQRAVHKVLQAFDHLLQRQERLGAALRDLTSTTSTDEDEDEKDNDENAAVEKPVKEQPAVKDENEDGEQKPEKEEKGEEEERKVKKEDEEEEKKDDDSRSDDDEARRRRKKEKLMRQMKEQRDRDRRRRMMSKQRSRKEGEDGDEAVDDTDKERRKSRERREREKERDRRRKRSSRAVKFDEVVKKELEECQVEAKRLHDLNVSLHEKHHIMSLKWAEVQEKLSAEETNNLELKNRLEEWMYECTNVQTRCDKLETHLSEALEKLRTYELENEEKLRQDPKSGTSSVKNIPNLSQKKVEELQRDVEEQRELASSRLAELEKLHQSHKEALQEVESLKMDIKHLPESVIVETVEYKCLQSQYSVLYNESAKMQMQLEEARAQLMNMKAETLRNIEQMESEELICQKKLRTEMIELEDVVAQLRKEYEMLRMQFEKNLVTHEQTQPINREMRNLIQSLQTHNQQLKGEVLRYKKKVVDLQSDVERLQKETEKPAPVKREEKPANELQPKSESESDREDVKPDVTKEPKSESTKEESSEPANATSEPVPPKTEEHEQKEPTEEPEKQTPTPKKKSSSKQSSQSSKQDQETIRDLKCQLKKAQNDQKEMKLLLDMYKGAAKDQRDKVQLMAAERKAKNEIEDLKQQLKKLQEAKQDERKRMSEEEALKKISKLDEEKRQLTKNVAASKAEIEAIINEMEVTGQAFEDMQEQNARLIQQMREKDDANFKLMADRIKSNQINKLAREEKQMLNEQVNNLSTQLEAQGEVLRKLEEKDRLLATQVAGLEKESHVRQQALELHRRKALEAAQAAADLKLHLEKYHTQVKEAQQMLAEKTGALEQEAFRLKRAQEEMATLRRKLERAKKLEQAGTADEVLLEEIREYREQLTCPSCQVKKKDAVLTKCFHVFCFECVRTRYETRQRKCPKCNAAFGANDYHRLYLS</sequence>
<comment type="subcellular location">
    <subcellularLocation>
        <location evidence="2 14">Nucleus</location>
    </subcellularLocation>
</comment>
<organism evidence="17">
    <name type="scientific">Notodromas monacha</name>
    <dbReference type="NCBI Taxonomy" id="399045"/>
    <lineage>
        <taxon>Eukaryota</taxon>
        <taxon>Metazoa</taxon>
        <taxon>Ecdysozoa</taxon>
        <taxon>Arthropoda</taxon>
        <taxon>Crustacea</taxon>
        <taxon>Oligostraca</taxon>
        <taxon>Ostracoda</taxon>
        <taxon>Podocopa</taxon>
        <taxon>Podocopida</taxon>
        <taxon>Cypridocopina</taxon>
        <taxon>Cypridoidea</taxon>
        <taxon>Cyprididae</taxon>
        <taxon>Notodromas</taxon>
    </lineage>
</organism>
<evidence type="ECO:0000256" key="11">
    <source>
        <dbReference type="ARBA" id="ARBA00023054"/>
    </source>
</evidence>
<dbReference type="Proteomes" id="UP000678499">
    <property type="component" value="Unassembled WGS sequence"/>
</dbReference>
<dbReference type="EMBL" id="OA882841">
    <property type="protein sequence ID" value="CAD7277129.1"/>
    <property type="molecule type" value="Genomic_DNA"/>
</dbReference>
<feature type="compositionally biased region" description="Basic and acidic residues" evidence="15">
    <location>
        <begin position="697"/>
        <end position="712"/>
    </location>
</feature>
<dbReference type="FunFam" id="3.30.40.10:FF:000040">
    <property type="entry name" value="E3 ubiquitin protein ligase"/>
    <property type="match status" value="1"/>
</dbReference>
<evidence type="ECO:0000256" key="13">
    <source>
        <dbReference type="PROSITE-ProRule" id="PRU00175"/>
    </source>
</evidence>
<evidence type="ECO:0000313" key="18">
    <source>
        <dbReference type="Proteomes" id="UP000678499"/>
    </source>
</evidence>
<dbReference type="UniPathway" id="UPA00143"/>
<feature type="compositionally biased region" description="Basic and acidic residues" evidence="15">
    <location>
        <begin position="201"/>
        <end position="236"/>
    </location>
</feature>
<evidence type="ECO:0000256" key="10">
    <source>
        <dbReference type="ARBA" id="ARBA00022853"/>
    </source>
</evidence>